<name>A0A2Z6SJ76_9GLOM</name>
<comment type="caution">
    <text evidence="4">The sequence shown here is derived from an EMBL/GenBank/DDBJ whole genome shotgun (WGS) entry which is preliminary data.</text>
</comment>
<protein>
    <submittedName>
        <fullName evidence="5">Ankyrin repeat domain-containing protein 16 isoform X1</fullName>
    </submittedName>
</protein>
<dbReference type="Pfam" id="PF00023">
    <property type="entry name" value="Ank"/>
    <property type="match status" value="1"/>
</dbReference>
<dbReference type="InterPro" id="IPR036770">
    <property type="entry name" value="Ankyrin_rpt-contain_sf"/>
</dbReference>
<dbReference type="PRINTS" id="PR01415">
    <property type="entry name" value="ANKYRIN"/>
</dbReference>
<reference evidence="4 6" key="1">
    <citation type="submission" date="2017-11" db="EMBL/GenBank/DDBJ databases">
        <title>The genome of Rhizophagus clarus HR1 reveals common genetic basis of auxotrophy among arbuscular mycorrhizal fungi.</title>
        <authorList>
            <person name="Kobayashi Y."/>
        </authorList>
    </citation>
    <scope>NUCLEOTIDE SEQUENCE [LARGE SCALE GENOMIC DNA]</scope>
    <source>
        <strain evidence="4 6">HR1</strain>
    </source>
</reference>
<dbReference type="EMBL" id="BEXD01004403">
    <property type="protein sequence ID" value="GBC10642.1"/>
    <property type="molecule type" value="Genomic_DNA"/>
</dbReference>
<gene>
    <name evidence="5" type="ORF">RCL2_000842700</name>
    <name evidence="4" type="ORF">RclHR1_00980019</name>
</gene>
<sequence>MSSLIKYVQRGDLSSLCNYLTAIPIEEARKIINTSDIHGDTLVHFAARSHKRNILSFLIEDMGGNAMAVNIHGRQPLHEAIDDYECVKYLCEQNVDVNCMKRGDWTSLMISSMKGDLNIVKELIKHGANVNFLNKDGWSSLHLAAKEGHLDVVIYLHNISPTLSLTPSKSGRLPIHTAALCNHPDIVFQLLSLASNEETKQYLLNSSDNGGTNLLQNFVICGNVQIVKKLIDEYNVKIDHKDKLGREAIHHAAIIGNKEMLELLFERGANIDVQDSWDKFTSLHHAAKEGHVDIVKYLINVCHANIDIKDNHGKTAKDIAVLWNRKDIIEIL</sequence>
<dbReference type="InterPro" id="IPR002110">
    <property type="entry name" value="Ankyrin_rpt"/>
</dbReference>
<dbReference type="OrthoDB" id="539213at2759"/>
<dbReference type="Proteomes" id="UP000615446">
    <property type="component" value="Unassembled WGS sequence"/>
</dbReference>
<evidence type="ECO:0000313" key="4">
    <source>
        <dbReference type="EMBL" id="GBC10642.1"/>
    </source>
</evidence>
<evidence type="ECO:0000256" key="3">
    <source>
        <dbReference type="PROSITE-ProRule" id="PRU00023"/>
    </source>
</evidence>
<feature type="repeat" description="ANK" evidence="3">
    <location>
        <begin position="136"/>
        <end position="168"/>
    </location>
</feature>
<dbReference type="EMBL" id="BLAL01000053">
    <property type="protein sequence ID" value="GES81170.1"/>
    <property type="molecule type" value="Genomic_DNA"/>
</dbReference>
<dbReference type="Pfam" id="PF12796">
    <property type="entry name" value="Ank_2"/>
    <property type="match status" value="2"/>
</dbReference>
<reference evidence="5" key="2">
    <citation type="submission" date="2019-10" db="EMBL/GenBank/DDBJ databases">
        <title>Conservation and host-specific expression of non-tandemly repeated heterogenous ribosome RNA gene in arbuscular mycorrhizal fungi.</title>
        <authorList>
            <person name="Maeda T."/>
            <person name="Kobayashi Y."/>
            <person name="Nakagawa T."/>
            <person name="Ezawa T."/>
            <person name="Yamaguchi K."/>
            <person name="Bino T."/>
            <person name="Nishimoto Y."/>
            <person name="Shigenobu S."/>
            <person name="Kawaguchi M."/>
        </authorList>
    </citation>
    <scope>NUCLEOTIDE SEQUENCE</scope>
    <source>
        <strain evidence="5">HR1</strain>
    </source>
</reference>
<dbReference type="PANTHER" id="PTHR24198">
    <property type="entry name" value="ANKYRIN REPEAT AND PROTEIN KINASE DOMAIN-CONTAINING PROTEIN"/>
    <property type="match status" value="1"/>
</dbReference>
<keyword evidence="6" id="KW-1185">Reference proteome</keyword>
<proteinExistence type="predicted"/>
<evidence type="ECO:0000313" key="6">
    <source>
        <dbReference type="Proteomes" id="UP000247702"/>
    </source>
</evidence>
<dbReference type="SMART" id="SM00248">
    <property type="entry name" value="ANK"/>
    <property type="match status" value="8"/>
</dbReference>
<feature type="repeat" description="ANK" evidence="3">
    <location>
        <begin position="244"/>
        <end position="276"/>
    </location>
</feature>
<dbReference type="AlphaFoldDB" id="A0A2Z6SJ76"/>
<dbReference type="STRING" id="94130.A0A2Z6SJ76"/>
<dbReference type="PROSITE" id="PS50088">
    <property type="entry name" value="ANK_REPEAT"/>
    <property type="match status" value="4"/>
</dbReference>
<dbReference type="Proteomes" id="UP000247702">
    <property type="component" value="Unassembled WGS sequence"/>
</dbReference>
<feature type="repeat" description="ANK" evidence="3">
    <location>
        <begin position="278"/>
        <end position="300"/>
    </location>
</feature>
<keyword evidence="1" id="KW-0677">Repeat</keyword>
<keyword evidence="2 3" id="KW-0040">ANK repeat</keyword>
<evidence type="ECO:0000313" key="5">
    <source>
        <dbReference type="EMBL" id="GES81170.1"/>
    </source>
</evidence>
<dbReference type="PANTHER" id="PTHR24198:SF165">
    <property type="entry name" value="ANKYRIN REPEAT-CONTAINING PROTEIN-RELATED"/>
    <property type="match status" value="1"/>
</dbReference>
<dbReference type="Gene3D" id="1.25.40.20">
    <property type="entry name" value="Ankyrin repeat-containing domain"/>
    <property type="match status" value="2"/>
</dbReference>
<evidence type="ECO:0000256" key="2">
    <source>
        <dbReference type="ARBA" id="ARBA00023043"/>
    </source>
</evidence>
<evidence type="ECO:0000256" key="1">
    <source>
        <dbReference type="ARBA" id="ARBA00022737"/>
    </source>
</evidence>
<dbReference type="PROSITE" id="PS50297">
    <property type="entry name" value="ANK_REP_REGION"/>
    <property type="match status" value="4"/>
</dbReference>
<accession>A0A2Z6SJ76</accession>
<dbReference type="SUPFAM" id="SSF48403">
    <property type="entry name" value="Ankyrin repeat"/>
    <property type="match status" value="1"/>
</dbReference>
<feature type="repeat" description="ANK" evidence="3">
    <location>
        <begin position="103"/>
        <end position="135"/>
    </location>
</feature>
<organism evidence="4 6">
    <name type="scientific">Rhizophagus clarus</name>
    <dbReference type="NCBI Taxonomy" id="94130"/>
    <lineage>
        <taxon>Eukaryota</taxon>
        <taxon>Fungi</taxon>
        <taxon>Fungi incertae sedis</taxon>
        <taxon>Mucoromycota</taxon>
        <taxon>Glomeromycotina</taxon>
        <taxon>Glomeromycetes</taxon>
        <taxon>Glomerales</taxon>
        <taxon>Glomeraceae</taxon>
        <taxon>Rhizophagus</taxon>
    </lineage>
</organism>